<dbReference type="InterPro" id="IPR020791">
    <property type="entry name" value="Leu-tRNA-lgase_arc"/>
</dbReference>
<evidence type="ECO:0000256" key="5">
    <source>
        <dbReference type="ARBA" id="ARBA00022840"/>
    </source>
</evidence>
<dbReference type="SUPFAM" id="SSF47323">
    <property type="entry name" value="Anticodon-binding domain of a subclass of class I aminoacyl-tRNA synthetases"/>
    <property type="match status" value="1"/>
</dbReference>
<dbReference type="Pfam" id="PF00133">
    <property type="entry name" value="tRNA-synt_1"/>
    <property type="match status" value="1"/>
</dbReference>
<feature type="domain" description="Aminoacyl-tRNA synthetase class Ia" evidence="9">
    <location>
        <begin position="12"/>
        <end position="664"/>
    </location>
</feature>
<feature type="domain" description="Methionyl/Valyl/Leucyl/Isoleucyl-tRNA synthetase anticodon-binding" evidence="10">
    <location>
        <begin position="699"/>
        <end position="834"/>
    </location>
</feature>
<dbReference type="Gene3D" id="3.30.2320.20">
    <property type="entry name" value="Class I aminoacyl-tRNA synthetases (RS)"/>
    <property type="match status" value="1"/>
</dbReference>
<feature type="short sequence motif" description="'KMSKS' region" evidence="8">
    <location>
        <begin position="626"/>
        <end position="630"/>
    </location>
</feature>
<dbReference type="InterPro" id="IPR013155">
    <property type="entry name" value="M/V/L/I-tRNA-synth_anticd-bd"/>
</dbReference>
<dbReference type="EMBL" id="AEGP01000040">
    <property type="protein sequence ID" value="EGG42073.1"/>
    <property type="molecule type" value="Genomic_DNA"/>
</dbReference>
<keyword evidence="7 8" id="KW-0030">Aminoacyl-tRNA synthetase</keyword>
<dbReference type="GO" id="GO:0005524">
    <property type="term" value="F:ATP binding"/>
    <property type="evidence" value="ECO:0007669"/>
    <property type="project" value="UniProtKB-UniRule"/>
</dbReference>
<evidence type="ECO:0000256" key="4">
    <source>
        <dbReference type="ARBA" id="ARBA00022741"/>
    </source>
</evidence>
<dbReference type="InterPro" id="IPR004493">
    <property type="entry name" value="Leu-tRNA-synth_Ia_arc/euk"/>
</dbReference>
<keyword evidence="2 8" id="KW-0963">Cytoplasm</keyword>
<dbReference type="SUPFAM" id="SSF52374">
    <property type="entry name" value="Nucleotidylyl transferase"/>
    <property type="match status" value="1"/>
</dbReference>
<dbReference type="EC" id="6.1.1.4" evidence="8"/>
<evidence type="ECO:0000256" key="7">
    <source>
        <dbReference type="ARBA" id="ARBA00023146"/>
    </source>
</evidence>
<accession>F3KKR3</accession>
<feature type="short sequence motif" description="'HIGH' region" evidence="8">
    <location>
        <begin position="39"/>
        <end position="49"/>
    </location>
</feature>
<sequence length="959" mass="109725">MEIRWNEIESKWRKRWSDSKDFETDPSDKEKKFITVAYPYPNSPQHIGHGRTYTLADVHARFYRMKGYNVLFPMAFHYTGTPILGMAKRVEANDKEIIENLKNLYGVPEESIKTFVEPVKIADYFHKEIKTGMIEMGYSIDWRREFTTIDPVYSKFIEWQINTLKEKKLIIQGSHPVGWCPKDQNPVSQHDTLGDVEPDFTEYILIKFKYEDYIIPTATLRPETIFGVVNLWVNPEIVYKKITVDDEKWIVSEECAYKLEFLDKKITHDGEIKGSELIGKQVTVPHRNESIVMLPASFVESGTGTGMVMSVPAHAPFDYQALEDLKKSKIEPELASIVAKITPISIIQTEGFGENPAKEEVEKFGVTNQSDPKLEEATKEVYGKEFYGGKLKANTEQFAGIKVAYAKDTIKEWLIKNKHADILLELTNTPVRCRCGAECVVKVLNNQWFLNYGDKDWKELATKCFDEMSILPQEIRSEFNYVIGWLRERACARQHGLGTKLPWDKDWIVESLSDSVIYMAYYTISKYVNNGTLHAEKLSGEFFDYIFLGKGDANNVSTITGLSVDTINQIKKEFDYFYPVDSRHSGRDLVPNHLTFFVLNHVAIFPESNWPKEIVVNGSVLMNGSKMSKSMGNIIPLRKAIQDYGADPIRLAIIISAELLQDADFNMESVSGIQNKLESLFNECSRLKAEKIDTLEAEDKWILSKTQRLVSQVTGSIEKMRLREALHDILFSFESDLSWYTKRVNAKSRTNISCILHQINSVRVAMLSPFAPHIAEEMWEKLGNHTLVSTSLWPKYSTDSINASAIQSEELLKLLIDDIANILKVTKITPKKITIYTADSFKSKVYHSILEKVMSGQTNMGIVMKELIANPETSDVKKIPDFVQKTIKDILSEPTEIREMKLQSKEFDEKKFLVSELIDIGKKEFGVDIEVFSETDSEIYDPKGKARHARPFKPAILIE</sequence>
<dbReference type="SUPFAM" id="SSF50677">
    <property type="entry name" value="ValRS/IleRS/LeuRS editing domain"/>
    <property type="match status" value="1"/>
</dbReference>
<dbReference type="GO" id="GO:0005737">
    <property type="term" value="C:cytoplasm"/>
    <property type="evidence" value="ECO:0007669"/>
    <property type="project" value="UniProtKB-SubCell"/>
</dbReference>
<dbReference type="InterPro" id="IPR009008">
    <property type="entry name" value="Val/Leu/Ile-tRNA-synth_edit"/>
</dbReference>
<dbReference type="PANTHER" id="PTHR45794">
    <property type="entry name" value="LEUCYL-TRNA SYNTHETASE"/>
    <property type="match status" value="1"/>
</dbReference>
<feature type="binding site" evidence="8">
    <location>
        <position position="629"/>
    </location>
    <ligand>
        <name>ATP</name>
        <dbReference type="ChEBI" id="CHEBI:30616"/>
    </ligand>
</feature>
<keyword evidence="4 8" id="KW-0547">Nucleotide-binding</keyword>
<evidence type="ECO:0000259" key="9">
    <source>
        <dbReference type="Pfam" id="PF00133"/>
    </source>
</evidence>
<evidence type="ECO:0000256" key="6">
    <source>
        <dbReference type="ARBA" id="ARBA00022917"/>
    </source>
</evidence>
<dbReference type="Gene3D" id="1.10.730.10">
    <property type="entry name" value="Isoleucyl-tRNA Synthetase, Domain 1"/>
    <property type="match status" value="1"/>
</dbReference>
<name>F3KKR3_9ARCH</name>
<evidence type="ECO:0000256" key="3">
    <source>
        <dbReference type="ARBA" id="ARBA00022598"/>
    </source>
</evidence>
<dbReference type="GO" id="GO:0002161">
    <property type="term" value="F:aminoacyl-tRNA deacylase activity"/>
    <property type="evidence" value="ECO:0007669"/>
    <property type="project" value="InterPro"/>
</dbReference>
<dbReference type="Proteomes" id="UP000004348">
    <property type="component" value="Chromosome"/>
</dbReference>
<evidence type="ECO:0000259" key="10">
    <source>
        <dbReference type="Pfam" id="PF08264"/>
    </source>
</evidence>
<proteinExistence type="inferred from homology"/>
<evidence type="ECO:0000256" key="8">
    <source>
        <dbReference type="HAMAP-Rule" id="MF_00049"/>
    </source>
</evidence>
<comment type="catalytic activity">
    <reaction evidence="8">
        <text>tRNA(Leu) + L-leucine + ATP = L-leucyl-tRNA(Leu) + AMP + diphosphate</text>
        <dbReference type="Rhea" id="RHEA:11688"/>
        <dbReference type="Rhea" id="RHEA-COMP:9613"/>
        <dbReference type="Rhea" id="RHEA-COMP:9622"/>
        <dbReference type="ChEBI" id="CHEBI:30616"/>
        <dbReference type="ChEBI" id="CHEBI:33019"/>
        <dbReference type="ChEBI" id="CHEBI:57427"/>
        <dbReference type="ChEBI" id="CHEBI:78442"/>
        <dbReference type="ChEBI" id="CHEBI:78494"/>
        <dbReference type="ChEBI" id="CHEBI:456215"/>
        <dbReference type="EC" id="6.1.1.4"/>
    </reaction>
</comment>
<dbReference type="NCBIfam" id="TIGR00395">
    <property type="entry name" value="leuS_arch"/>
    <property type="match status" value="1"/>
</dbReference>
<dbReference type="NCBIfam" id="NF008957">
    <property type="entry name" value="PRK12300.1"/>
    <property type="match status" value="1"/>
</dbReference>
<keyword evidence="5 8" id="KW-0067">ATP-binding</keyword>
<gene>
    <name evidence="8" type="primary">leuS</name>
    <name evidence="11" type="ORF">Nlim_1088</name>
</gene>
<evidence type="ECO:0000256" key="1">
    <source>
        <dbReference type="ARBA" id="ARBA00005594"/>
    </source>
</evidence>
<dbReference type="InterPro" id="IPR009080">
    <property type="entry name" value="tRNAsynth_Ia_anticodon-bd"/>
</dbReference>
<dbReference type="GO" id="GO:0006429">
    <property type="term" value="P:leucyl-tRNA aminoacylation"/>
    <property type="evidence" value="ECO:0007669"/>
    <property type="project" value="UniProtKB-UniRule"/>
</dbReference>
<dbReference type="Gene3D" id="3.90.740.10">
    <property type="entry name" value="Valyl/Leucyl/Isoleucyl-tRNA synthetase, editing domain"/>
    <property type="match status" value="1"/>
</dbReference>
<evidence type="ECO:0000256" key="2">
    <source>
        <dbReference type="ARBA" id="ARBA00022490"/>
    </source>
</evidence>
<dbReference type="STRING" id="886738.Nlim_1088"/>
<evidence type="ECO:0000313" key="11">
    <source>
        <dbReference type="EMBL" id="EGG42073.1"/>
    </source>
</evidence>
<comment type="caution">
    <text evidence="11">The sequence shown here is derived from an EMBL/GenBank/DDBJ whole genome shotgun (WGS) entry which is preliminary data.</text>
</comment>
<dbReference type="PANTHER" id="PTHR45794:SF1">
    <property type="entry name" value="LEUCINE--TRNA LIGASE, CYTOPLASMIC"/>
    <property type="match status" value="1"/>
</dbReference>
<protein>
    <recommendedName>
        <fullName evidence="8">Leucine--tRNA ligase</fullName>
        <ecNumber evidence="8">6.1.1.4</ecNumber>
    </recommendedName>
    <alternativeName>
        <fullName evidence="8">Leucyl-tRNA synthetase</fullName>
        <shortName evidence="8">LeuRS</shortName>
    </alternativeName>
</protein>
<dbReference type="InterPro" id="IPR002300">
    <property type="entry name" value="aa-tRNA-synth_Ia"/>
</dbReference>
<dbReference type="HAMAP" id="MF_00049_A">
    <property type="entry name" value="Leu_tRNA_synth_A"/>
    <property type="match status" value="1"/>
</dbReference>
<comment type="subcellular location">
    <subcellularLocation>
        <location evidence="8">Cytoplasm</location>
    </subcellularLocation>
</comment>
<dbReference type="InterPro" id="IPR014729">
    <property type="entry name" value="Rossmann-like_a/b/a_fold"/>
</dbReference>
<dbReference type="PATRIC" id="fig|886738.10.peg.1198"/>
<dbReference type="GO" id="GO:0004823">
    <property type="term" value="F:leucine-tRNA ligase activity"/>
    <property type="evidence" value="ECO:0007669"/>
    <property type="project" value="UniProtKB-UniRule"/>
</dbReference>
<keyword evidence="3 8" id="KW-0436">Ligase</keyword>
<dbReference type="AlphaFoldDB" id="F3KKR3"/>
<dbReference type="Pfam" id="PF08264">
    <property type="entry name" value="Anticodon_1"/>
    <property type="match status" value="1"/>
</dbReference>
<keyword evidence="6 8" id="KW-0648">Protein biosynthesis</keyword>
<dbReference type="Gene3D" id="3.40.50.620">
    <property type="entry name" value="HUPs"/>
    <property type="match status" value="1"/>
</dbReference>
<dbReference type="CDD" id="cd07959">
    <property type="entry name" value="Anticodon_Ia_Leu_AEc"/>
    <property type="match status" value="1"/>
</dbReference>
<organism evidence="11">
    <name type="scientific">Candidatus Nitrosarchaeum limnium SFB1</name>
    <dbReference type="NCBI Taxonomy" id="886738"/>
    <lineage>
        <taxon>Archaea</taxon>
        <taxon>Nitrososphaerota</taxon>
        <taxon>Nitrososphaeria</taxon>
        <taxon>Nitrosopumilales</taxon>
        <taxon>Nitrosopumilaceae</taxon>
        <taxon>Nitrosarchaeum</taxon>
    </lineage>
</organism>
<reference evidence="11" key="1">
    <citation type="journal article" date="2011" name="PLoS ONE">
        <title>Genome of a low-salinity ammonia-oxidizing archaeon determined by single-cell and metagenomic analysis.</title>
        <authorList>
            <person name="Blainey P.C."/>
            <person name="Mosier A.C."/>
            <person name="Potanina A."/>
            <person name="Francis C.A."/>
            <person name="Quake S.R."/>
        </authorList>
    </citation>
    <scope>NUCLEOTIDE SEQUENCE [LARGE SCALE GENOMIC DNA]</scope>
    <source>
        <strain evidence="11">SFB1</strain>
    </source>
</reference>
<dbReference type="Gene3D" id="1.10.10.720">
    <property type="entry name" value="leucyl-tRNA synthetase"/>
    <property type="match status" value="1"/>
</dbReference>
<dbReference type="HOGENOM" id="CLU_004174_0_0_2"/>
<comment type="similarity">
    <text evidence="1 8">Belongs to the class-I aminoacyl-tRNA synthetase family.</text>
</comment>